<evidence type="ECO:0000313" key="3">
    <source>
        <dbReference type="Proteomes" id="UP000578343"/>
    </source>
</evidence>
<dbReference type="EMBL" id="VWZK01013841">
    <property type="protein sequence ID" value="NXG75833.1"/>
    <property type="molecule type" value="Genomic_DNA"/>
</dbReference>
<keyword evidence="1" id="KW-0732">Signal</keyword>
<comment type="caution">
    <text evidence="2">The sequence shown here is derived from an EMBL/GenBank/DDBJ whole genome shotgun (WGS) entry which is preliminary data.</text>
</comment>
<feature type="non-terminal residue" evidence="2">
    <location>
        <position position="1"/>
    </location>
</feature>
<dbReference type="PANTHER" id="PTHR17206">
    <property type="entry name" value="PROLACTIN-RELEASING PEPTIDE"/>
    <property type="match status" value="1"/>
</dbReference>
<organism evidence="2 3">
    <name type="scientific">Baryphthengus martii</name>
    <name type="common">Rufous motmot</name>
    <dbReference type="NCBI Taxonomy" id="176943"/>
    <lineage>
        <taxon>Eukaryota</taxon>
        <taxon>Metazoa</taxon>
        <taxon>Chordata</taxon>
        <taxon>Craniata</taxon>
        <taxon>Vertebrata</taxon>
        <taxon>Euteleostomi</taxon>
        <taxon>Archelosauria</taxon>
        <taxon>Archosauria</taxon>
        <taxon>Dinosauria</taxon>
        <taxon>Saurischia</taxon>
        <taxon>Theropoda</taxon>
        <taxon>Coelurosauria</taxon>
        <taxon>Aves</taxon>
        <taxon>Neognathae</taxon>
        <taxon>Neoaves</taxon>
        <taxon>Telluraves</taxon>
        <taxon>Coraciimorphae</taxon>
        <taxon>Coraciiformes</taxon>
        <taxon>Momotidae</taxon>
        <taxon>Baryphthengus</taxon>
    </lineage>
</organism>
<dbReference type="PANTHER" id="PTHR17206:SF0">
    <property type="entry name" value="PRRP PROTEIN"/>
    <property type="match status" value="1"/>
</dbReference>
<feature type="non-terminal residue" evidence="2">
    <location>
        <position position="108"/>
    </location>
</feature>
<sequence length="108" mass="12344">MWHPISWTPRAPWSPKHFKLVAVYVLVLLVALGFASGQSGPFKHQIDNRSPEIDPFWYVGRGVRPIGRFGKRQLRSSGGSPRPGSRQLDFIWNALWEQKASGTEDDEW</sequence>
<evidence type="ECO:0000256" key="1">
    <source>
        <dbReference type="SAM" id="SignalP"/>
    </source>
</evidence>
<dbReference type="OrthoDB" id="8587277at2759"/>
<reference evidence="2 3" key="1">
    <citation type="submission" date="2019-09" db="EMBL/GenBank/DDBJ databases">
        <title>Bird 10,000 Genomes (B10K) Project - Family phase.</title>
        <authorList>
            <person name="Zhang G."/>
        </authorList>
    </citation>
    <scope>NUCLEOTIDE SEQUENCE [LARGE SCALE GENOMIC DNA]</scope>
    <source>
        <strain evidence="2">B10K-DU-001-21</strain>
        <tissue evidence="2">Muscle</tissue>
    </source>
</reference>
<feature type="signal peptide" evidence="1">
    <location>
        <begin position="1"/>
        <end position="37"/>
    </location>
</feature>
<protein>
    <submittedName>
        <fullName evidence="2">PRRP protein</fullName>
    </submittedName>
</protein>
<dbReference type="Proteomes" id="UP000578343">
    <property type="component" value="Unassembled WGS sequence"/>
</dbReference>
<name>A0A7K9EGM1_BARMA</name>
<dbReference type="Pfam" id="PF15172">
    <property type="entry name" value="Prolactin_RP"/>
    <property type="match status" value="1"/>
</dbReference>
<feature type="chain" id="PRO_5029666630" evidence="1">
    <location>
        <begin position="38"/>
        <end position="108"/>
    </location>
</feature>
<keyword evidence="3" id="KW-1185">Reference proteome</keyword>
<proteinExistence type="predicted"/>
<evidence type="ECO:0000313" key="2">
    <source>
        <dbReference type="EMBL" id="NXG75833.1"/>
    </source>
</evidence>
<accession>A0A7K9EGM1</accession>
<dbReference type="InterPro" id="IPR026194">
    <property type="entry name" value="PrRP"/>
</dbReference>
<dbReference type="GO" id="GO:0005179">
    <property type="term" value="F:hormone activity"/>
    <property type="evidence" value="ECO:0007669"/>
    <property type="project" value="InterPro"/>
</dbReference>
<gene>
    <name evidence="2" type="primary">Prlh</name>
    <name evidence="2" type="ORF">BARMAR_R02746</name>
</gene>
<dbReference type="AlphaFoldDB" id="A0A7K9EGM1"/>